<dbReference type="SUPFAM" id="SSF54593">
    <property type="entry name" value="Glyoxalase/Bleomycin resistance protein/Dihydroxybiphenyl dioxygenase"/>
    <property type="match status" value="1"/>
</dbReference>
<gene>
    <name evidence="2" type="ORF">EAH76_14190</name>
</gene>
<evidence type="ECO:0000313" key="2">
    <source>
        <dbReference type="EMBL" id="TPG52988.1"/>
    </source>
</evidence>
<accession>A0A502FTW9</accession>
<protein>
    <recommendedName>
        <fullName evidence="1">VOC domain-containing protein</fullName>
    </recommendedName>
</protein>
<dbReference type="EMBL" id="RCZC01000003">
    <property type="protein sequence ID" value="TPG52988.1"/>
    <property type="molecule type" value="Genomic_DNA"/>
</dbReference>
<dbReference type="RefSeq" id="WP_140850915.1">
    <property type="nucleotide sequence ID" value="NZ_RCZC01000003.1"/>
</dbReference>
<dbReference type="OrthoDB" id="9796521at2"/>
<sequence length="126" mass="13426">MAVAVVSVPVSDPAAALTFYSEVIGLAVLRDEPMGPEMRWIQLQPKDGGATIALVTWFDAMPPGGVQGLMLGVEDVDAEYARIGALGVMLSPVDAQPWGRFTMLNDPDGNGLVLAQLTAPEEFRTR</sequence>
<dbReference type="InterPro" id="IPR029068">
    <property type="entry name" value="Glyas_Bleomycin-R_OHBP_Dase"/>
</dbReference>
<name>A0A502FTW9_9SPHN</name>
<dbReference type="Proteomes" id="UP000319931">
    <property type="component" value="Unassembled WGS sequence"/>
</dbReference>
<dbReference type="PANTHER" id="PTHR36437">
    <property type="entry name" value="GLYOXALASE/BLEOMYCIN RESISTANCE PROTEIN/DIOXYGENASE"/>
    <property type="match status" value="1"/>
</dbReference>
<dbReference type="PROSITE" id="PS51819">
    <property type="entry name" value="VOC"/>
    <property type="match status" value="1"/>
</dbReference>
<dbReference type="PANTHER" id="PTHR36437:SF2">
    <property type="entry name" value="GLYOXALASE_BLEOMYCIN RESISTANCE PROTEIN_DIOXYGENASE"/>
    <property type="match status" value="1"/>
</dbReference>
<feature type="domain" description="VOC" evidence="1">
    <location>
        <begin position="1"/>
        <end position="117"/>
    </location>
</feature>
<organism evidence="2 3">
    <name type="scientific">Sphingomonas glacialis</name>
    <dbReference type="NCBI Taxonomy" id="658225"/>
    <lineage>
        <taxon>Bacteria</taxon>
        <taxon>Pseudomonadati</taxon>
        <taxon>Pseudomonadota</taxon>
        <taxon>Alphaproteobacteria</taxon>
        <taxon>Sphingomonadales</taxon>
        <taxon>Sphingomonadaceae</taxon>
        <taxon>Sphingomonas</taxon>
    </lineage>
</organism>
<comment type="caution">
    <text evidence="2">The sequence shown here is derived from an EMBL/GenBank/DDBJ whole genome shotgun (WGS) entry which is preliminary data.</text>
</comment>
<evidence type="ECO:0000259" key="1">
    <source>
        <dbReference type="PROSITE" id="PS51819"/>
    </source>
</evidence>
<evidence type="ECO:0000313" key="3">
    <source>
        <dbReference type="Proteomes" id="UP000319931"/>
    </source>
</evidence>
<dbReference type="InterPro" id="IPR004360">
    <property type="entry name" value="Glyas_Fos-R_dOase_dom"/>
</dbReference>
<keyword evidence="3" id="KW-1185">Reference proteome</keyword>
<dbReference type="InterPro" id="IPR037523">
    <property type="entry name" value="VOC_core"/>
</dbReference>
<reference evidence="2 3" key="1">
    <citation type="journal article" date="2019" name="Environ. Microbiol.">
        <title>Species interactions and distinct microbial communities in high Arctic permafrost affected cryosols are associated with the CH4 and CO2 gas fluxes.</title>
        <authorList>
            <person name="Altshuler I."/>
            <person name="Hamel J."/>
            <person name="Turney S."/>
            <person name="Magnuson E."/>
            <person name="Levesque R."/>
            <person name="Greer C."/>
            <person name="Whyte L.G."/>
        </authorList>
    </citation>
    <scope>NUCLEOTIDE SEQUENCE [LARGE SCALE GENOMIC DNA]</scope>
    <source>
        <strain evidence="2 3">E6.1</strain>
    </source>
</reference>
<proteinExistence type="predicted"/>
<dbReference type="Pfam" id="PF00903">
    <property type="entry name" value="Glyoxalase"/>
    <property type="match status" value="1"/>
</dbReference>
<dbReference type="Gene3D" id="3.10.180.10">
    <property type="entry name" value="2,3-Dihydroxybiphenyl 1,2-Dioxygenase, domain 1"/>
    <property type="match status" value="1"/>
</dbReference>
<dbReference type="AlphaFoldDB" id="A0A502FTW9"/>